<dbReference type="EMBL" id="CP079216">
    <property type="protein sequence ID" value="QXT64164.1"/>
    <property type="molecule type" value="Genomic_DNA"/>
</dbReference>
<gene>
    <name evidence="1" type="ORF">KDB89_06875</name>
</gene>
<keyword evidence="2" id="KW-1185">Reference proteome</keyword>
<organism evidence="1 2">
    <name type="scientific">Tessaracoccus palaemonis</name>
    <dbReference type="NCBI Taxonomy" id="2829499"/>
    <lineage>
        <taxon>Bacteria</taxon>
        <taxon>Bacillati</taxon>
        <taxon>Actinomycetota</taxon>
        <taxon>Actinomycetes</taxon>
        <taxon>Propionibacteriales</taxon>
        <taxon>Propionibacteriaceae</taxon>
        <taxon>Tessaracoccus</taxon>
    </lineage>
</organism>
<dbReference type="RefSeq" id="WP_219084087.1">
    <property type="nucleotide sequence ID" value="NZ_CP079216.1"/>
</dbReference>
<evidence type="ECO:0000313" key="2">
    <source>
        <dbReference type="Proteomes" id="UP000824504"/>
    </source>
</evidence>
<reference evidence="1 2" key="1">
    <citation type="submission" date="2021-07" db="EMBL/GenBank/DDBJ databases">
        <title>complete genome sequencing of Tessaracoccus sp.J1M15.</title>
        <authorList>
            <person name="Bae J.-W."/>
            <person name="Kim D.-y."/>
        </authorList>
    </citation>
    <scope>NUCLEOTIDE SEQUENCE [LARGE SCALE GENOMIC DNA]</scope>
    <source>
        <strain evidence="1 2">J1M15</strain>
    </source>
</reference>
<evidence type="ECO:0008006" key="3">
    <source>
        <dbReference type="Google" id="ProtNLM"/>
    </source>
</evidence>
<accession>A0ABX8SMJ9</accession>
<dbReference type="Proteomes" id="UP000824504">
    <property type="component" value="Chromosome"/>
</dbReference>
<proteinExistence type="predicted"/>
<evidence type="ECO:0000313" key="1">
    <source>
        <dbReference type="EMBL" id="QXT64164.1"/>
    </source>
</evidence>
<sequence>MFGWIDDFYARLRPSMPEAQQRFLDVQLEYGGYGMIFGDCIEFAAARKLIDDDDRRRIEEILDFGLLRKCKPYFMDLIAP</sequence>
<name>A0ABX8SMJ9_9ACTN</name>
<protein>
    <recommendedName>
        <fullName evidence="3">DUF1048 domain-containing protein</fullName>
    </recommendedName>
</protein>